<reference evidence="1" key="1">
    <citation type="submission" date="2018-06" db="EMBL/GenBank/DDBJ databases">
        <authorList>
            <person name="Zhirakovskaya E."/>
        </authorList>
    </citation>
    <scope>NUCLEOTIDE SEQUENCE</scope>
</reference>
<organism evidence="1">
    <name type="scientific">hydrothermal vent metagenome</name>
    <dbReference type="NCBI Taxonomy" id="652676"/>
    <lineage>
        <taxon>unclassified sequences</taxon>
        <taxon>metagenomes</taxon>
        <taxon>ecological metagenomes</taxon>
    </lineage>
</organism>
<accession>A0A3B0XIG4</accession>
<sequence>MIKGSCMCGEVTYEIHGKMGE</sequence>
<name>A0A3B0XIG4_9ZZZZ</name>
<gene>
    <name evidence="1" type="ORF">MNBD_GAMMA09-1874</name>
</gene>
<proteinExistence type="predicted"/>
<dbReference type="AlphaFoldDB" id="A0A3B0XIG4"/>
<feature type="non-terminal residue" evidence="1">
    <location>
        <position position="21"/>
    </location>
</feature>
<protein>
    <recommendedName>
        <fullName evidence="2">GFA family protein</fullName>
    </recommendedName>
</protein>
<dbReference type="EMBL" id="UOFI01000055">
    <property type="protein sequence ID" value="VAW64430.1"/>
    <property type="molecule type" value="Genomic_DNA"/>
</dbReference>
<evidence type="ECO:0000313" key="1">
    <source>
        <dbReference type="EMBL" id="VAW64430.1"/>
    </source>
</evidence>
<evidence type="ECO:0008006" key="2">
    <source>
        <dbReference type="Google" id="ProtNLM"/>
    </source>
</evidence>